<feature type="binding site" evidence="7">
    <location>
        <begin position="74"/>
        <end position="75"/>
    </location>
    <ligand>
        <name>substrate</name>
    </ligand>
</feature>
<keyword evidence="9" id="KW-1185">Reference proteome</keyword>
<dbReference type="PROSITE" id="PS00924">
    <property type="entry name" value="ASP_GLU_RACEMASE_2"/>
    <property type="match status" value="1"/>
</dbReference>
<dbReference type="EC" id="5.1.1.3" evidence="2 7"/>
<comment type="catalytic activity">
    <reaction evidence="1 7">
        <text>L-glutamate = D-glutamate</text>
        <dbReference type="Rhea" id="RHEA:12813"/>
        <dbReference type="ChEBI" id="CHEBI:29985"/>
        <dbReference type="ChEBI" id="CHEBI:29986"/>
        <dbReference type="EC" id="5.1.1.3"/>
    </reaction>
</comment>
<keyword evidence="4 7" id="KW-0573">Peptidoglycan synthesis</keyword>
<comment type="pathway">
    <text evidence="7">Cell wall biogenesis; peptidoglycan biosynthesis.</text>
</comment>
<evidence type="ECO:0000313" key="8">
    <source>
        <dbReference type="EMBL" id="AIS51773.1"/>
    </source>
</evidence>
<proteinExistence type="inferred from homology"/>
<name>A0A097APM7_THEKI</name>
<dbReference type="Pfam" id="PF01177">
    <property type="entry name" value="Asp_Glu_race"/>
    <property type="match status" value="1"/>
</dbReference>
<dbReference type="InterPro" id="IPR001920">
    <property type="entry name" value="Asp/Glu_race"/>
</dbReference>
<evidence type="ECO:0000313" key="9">
    <source>
        <dbReference type="Proteomes" id="UP000029669"/>
    </source>
</evidence>
<evidence type="ECO:0000256" key="7">
    <source>
        <dbReference type="HAMAP-Rule" id="MF_00258"/>
    </source>
</evidence>
<feature type="binding site" evidence="7">
    <location>
        <begin position="182"/>
        <end position="183"/>
    </location>
    <ligand>
        <name>substrate</name>
    </ligand>
</feature>
<evidence type="ECO:0000256" key="4">
    <source>
        <dbReference type="ARBA" id="ARBA00022984"/>
    </source>
</evidence>
<dbReference type="GO" id="GO:0008360">
    <property type="term" value="P:regulation of cell shape"/>
    <property type="evidence" value="ECO:0007669"/>
    <property type="project" value="UniProtKB-KW"/>
</dbReference>
<organism evidence="8 9">
    <name type="scientific">Thermoanaerobacter kivui</name>
    <name type="common">Acetogenium kivui</name>
    <dbReference type="NCBI Taxonomy" id="2325"/>
    <lineage>
        <taxon>Bacteria</taxon>
        <taxon>Bacillati</taxon>
        <taxon>Bacillota</taxon>
        <taxon>Clostridia</taxon>
        <taxon>Thermoanaerobacterales</taxon>
        <taxon>Thermoanaerobacteraceae</taxon>
        <taxon>Thermoanaerobacter</taxon>
    </lineage>
</organism>
<dbReference type="HAMAP" id="MF_00258">
    <property type="entry name" value="Glu_racemase"/>
    <property type="match status" value="1"/>
</dbReference>
<evidence type="ECO:0000256" key="1">
    <source>
        <dbReference type="ARBA" id="ARBA00001602"/>
    </source>
</evidence>
<dbReference type="GO" id="GO:0009252">
    <property type="term" value="P:peptidoglycan biosynthetic process"/>
    <property type="evidence" value="ECO:0007669"/>
    <property type="project" value="UniProtKB-UniRule"/>
</dbReference>
<feature type="active site" description="Proton donor/acceptor" evidence="7">
    <location>
        <position position="73"/>
    </location>
</feature>
<dbReference type="EMBL" id="CP009170">
    <property type="protein sequence ID" value="AIS51773.1"/>
    <property type="molecule type" value="Genomic_DNA"/>
</dbReference>
<dbReference type="FunFam" id="3.40.50.1860:FF:000001">
    <property type="entry name" value="Glutamate racemase"/>
    <property type="match status" value="1"/>
</dbReference>
<feature type="active site" description="Proton donor/acceptor" evidence="7">
    <location>
        <position position="181"/>
    </location>
</feature>
<feature type="binding site" evidence="7">
    <location>
        <begin position="10"/>
        <end position="11"/>
    </location>
    <ligand>
        <name>substrate</name>
    </ligand>
</feature>
<evidence type="ECO:0000256" key="2">
    <source>
        <dbReference type="ARBA" id="ARBA00013090"/>
    </source>
</evidence>
<reference evidence="9" key="1">
    <citation type="journal article" date="2015" name="Genome Announc.">
        <title>Whole-Genome Sequences of 80 Environmental and Clinical Isolates of Burkholderia pseudomallei.</title>
        <authorList>
            <person name="Johnson S.L."/>
            <person name="Baker A.L."/>
            <person name="Chain P.S."/>
            <person name="Currie B.J."/>
            <person name="Daligault H.E."/>
            <person name="Davenport K.W."/>
            <person name="Davis C.B."/>
            <person name="Inglis T.J."/>
            <person name="Kaestli M."/>
            <person name="Koren S."/>
            <person name="Mayo M."/>
            <person name="Merritt A.J."/>
            <person name="Price E.P."/>
            <person name="Sarovich D.S."/>
            <person name="Warner J."/>
            <person name="Rosovitz M.J."/>
        </authorList>
    </citation>
    <scope>NUCLEOTIDE SEQUENCE [LARGE SCALE GENOMIC DNA]</scope>
    <source>
        <strain evidence="9">DSM 2030</strain>
    </source>
</reference>
<keyword evidence="3 7" id="KW-0133">Cell shape</keyword>
<dbReference type="InterPro" id="IPR015942">
    <property type="entry name" value="Asp/Glu/hydantoin_racemase"/>
</dbReference>
<accession>A0A097APM7</accession>
<dbReference type="eggNOG" id="COG0796">
    <property type="taxonomic scope" value="Bacteria"/>
</dbReference>
<dbReference type="AlphaFoldDB" id="A0A097APM7"/>
<dbReference type="PANTHER" id="PTHR21198">
    <property type="entry name" value="GLUTAMATE RACEMASE"/>
    <property type="match status" value="1"/>
</dbReference>
<dbReference type="HOGENOM" id="CLU_052344_0_2_9"/>
<keyword evidence="5 7" id="KW-0413">Isomerase</keyword>
<dbReference type="InterPro" id="IPR033134">
    <property type="entry name" value="Asp/Glu_racemase_AS_2"/>
</dbReference>
<comment type="function">
    <text evidence="7">Provides the (R)-glutamate required for cell wall biosynthesis.</text>
</comment>
<dbReference type="Proteomes" id="UP000029669">
    <property type="component" value="Chromosome"/>
</dbReference>
<dbReference type="OrthoDB" id="9801055at2"/>
<dbReference type="SUPFAM" id="SSF53681">
    <property type="entry name" value="Aspartate/glutamate racemase"/>
    <property type="match status" value="2"/>
</dbReference>
<feature type="binding site" evidence="7">
    <location>
        <begin position="42"/>
        <end position="43"/>
    </location>
    <ligand>
        <name>substrate</name>
    </ligand>
</feature>
<dbReference type="UniPathway" id="UPA00219"/>
<evidence type="ECO:0000256" key="3">
    <source>
        <dbReference type="ARBA" id="ARBA00022960"/>
    </source>
</evidence>
<dbReference type="Gene3D" id="3.40.50.1860">
    <property type="match status" value="2"/>
</dbReference>
<dbReference type="STRING" id="2325.TKV_c05770"/>
<keyword evidence="6 7" id="KW-0961">Cell wall biogenesis/degradation</keyword>
<sequence>MDSRPIGVFDSGVGGLTVLKRLVEVLPGEDYIYFGDTKRVPYGDRSSKEIKKFAEQIINFMKEKKVKAVVIACNTTCATINKEDYDVILFDVLQAGAQSAAVFTVNKKVGVIGTTRTVESKSYEKNIKNIDKNIEVYQVACPDFVPIIEKGLSNSPVAYQAANKYLVSLKDKNIDTLVLGCTHYPLMAEVIEEIMGENVKLVDPAIKLAYDVKDYLIQQNLLNPQEKGSIQFFVSGDKDNFIKTAELILGEKVDNIYVVNIEKY</sequence>
<protein>
    <recommendedName>
        <fullName evidence="2 7">Glutamate racemase</fullName>
        <ecNumber evidence="2 7">5.1.1.3</ecNumber>
    </recommendedName>
</protein>
<dbReference type="KEGG" id="tki:TKV_c05770"/>
<dbReference type="GO" id="GO:0071555">
    <property type="term" value="P:cell wall organization"/>
    <property type="evidence" value="ECO:0007669"/>
    <property type="project" value="UniProtKB-KW"/>
</dbReference>
<dbReference type="InterPro" id="IPR004391">
    <property type="entry name" value="Glu_race"/>
</dbReference>
<dbReference type="PANTHER" id="PTHR21198:SF2">
    <property type="entry name" value="GLUTAMATE RACEMASE"/>
    <property type="match status" value="1"/>
</dbReference>
<evidence type="ECO:0000256" key="6">
    <source>
        <dbReference type="ARBA" id="ARBA00023316"/>
    </source>
</evidence>
<dbReference type="GO" id="GO:0008881">
    <property type="term" value="F:glutamate racemase activity"/>
    <property type="evidence" value="ECO:0007669"/>
    <property type="project" value="UniProtKB-UniRule"/>
</dbReference>
<comment type="similarity">
    <text evidence="7">Belongs to the aspartate/glutamate racemases family.</text>
</comment>
<evidence type="ECO:0000256" key="5">
    <source>
        <dbReference type="ARBA" id="ARBA00023235"/>
    </source>
</evidence>
<dbReference type="RefSeq" id="WP_049684673.1">
    <property type="nucleotide sequence ID" value="NZ_CP009170.1"/>
</dbReference>
<dbReference type="NCBIfam" id="TIGR00067">
    <property type="entry name" value="glut_race"/>
    <property type="match status" value="1"/>
</dbReference>
<gene>
    <name evidence="7 8" type="primary">murI</name>
    <name evidence="8" type="ORF">TKV_c05770</name>
</gene>